<protein>
    <submittedName>
        <fullName evidence="2">DUF1801 domain-containing protein</fullName>
    </submittedName>
</protein>
<feature type="domain" description="YdhG-like" evidence="1">
    <location>
        <begin position="26"/>
        <end position="130"/>
    </location>
</feature>
<dbReference type="Proteomes" id="UP000250831">
    <property type="component" value="Unassembled WGS sequence"/>
</dbReference>
<evidence type="ECO:0000313" key="2">
    <source>
        <dbReference type="EMBL" id="PUV21284.1"/>
    </source>
</evidence>
<dbReference type="Pfam" id="PF08818">
    <property type="entry name" value="DUF1801"/>
    <property type="match status" value="1"/>
</dbReference>
<sequence length="144" mass="16479">MVVNKTSYTEKNVNDFIQEISDVQKREDSIRLIHLMHSVSDEAPKMFGGSIIGFGQYHYIYASGHEGYAPLIGFSPRKAAISLYVYTGLDEHRPLVEKLGKFKQGKACIYIKKLSDINTDHLTTLMQQTIQFLSTKYTRIKDKE</sequence>
<dbReference type="EMBL" id="QCXX01000011">
    <property type="protein sequence ID" value="PUV21284.1"/>
    <property type="molecule type" value="Genomic_DNA"/>
</dbReference>
<gene>
    <name evidence="2" type="ORF">DCO56_27980</name>
</gene>
<dbReference type="SUPFAM" id="SSF159888">
    <property type="entry name" value="YdhG-like"/>
    <property type="match status" value="1"/>
</dbReference>
<proteinExistence type="predicted"/>
<evidence type="ECO:0000313" key="3">
    <source>
        <dbReference type="Proteomes" id="UP000250831"/>
    </source>
</evidence>
<accession>A0A363NKI8</accession>
<name>A0A363NKI8_9SPHI</name>
<evidence type="ECO:0000259" key="1">
    <source>
        <dbReference type="Pfam" id="PF08818"/>
    </source>
</evidence>
<dbReference type="AlphaFoldDB" id="A0A363NKI8"/>
<reference evidence="2 3" key="1">
    <citation type="submission" date="2018-04" db="EMBL/GenBank/DDBJ databases">
        <title>Sphingobacterium sp. M46 Genome.</title>
        <authorList>
            <person name="Cheng J."/>
            <person name="Li Y."/>
        </authorList>
    </citation>
    <scope>NUCLEOTIDE SEQUENCE [LARGE SCALE GENOMIC DNA]</scope>
    <source>
        <strain evidence="2 3">M46</strain>
    </source>
</reference>
<dbReference type="InterPro" id="IPR014922">
    <property type="entry name" value="YdhG-like"/>
</dbReference>
<comment type="caution">
    <text evidence="2">The sequence shown here is derived from an EMBL/GenBank/DDBJ whole genome shotgun (WGS) entry which is preliminary data.</text>
</comment>
<organism evidence="2 3">
    <name type="scientific">Sphingobacterium athyrii</name>
    <dbReference type="NCBI Taxonomy" id="2152717"/>
    <lineage>
        <taxon>Bacteria</taxon>
        <taxon>Pseudomonadati</taxon>
        <taxon>Bacteroidota</taxon>
        <taxon>Sphingobacteriia</taxon>
        <taxon>Sphingobacteriales</taxon>
        <taxon>Sphingobacteriaceae</taxon>
        <taxon>Sphingobacterium</taxon>
    </lineage>
</organism>
<keyword evidence="3" id="KW-1185">Reference proteome</keyword>
<dbReference type="RefSeq" id="WP_108636975.1">
    <property type="nucleotide sequence ID" value="NZ_QCXX01000011.1"/>
</dbReference>
<dbReference type="OrthoDB" id="5951444at2"/>